<comment type="caution">
    <text evidence="2">The sequence shown here is derived from an EMBL/GenBank/DDBJ whole genome shotgun (WGS) entry which is preliminary data.</text>
</comment>
<dbReference type="EMBL" id="QKRW01000009">
    <property type="protein sequence ID" value="RAL65786.1"/>
    <property type="molecule type" value="Genomic_DNA"/>
</dbReference>
<evidence type="ECO:0000256" key="1">
    <source>
        <dbReference type="SAM" id="MobiDB-lite"/>
    </source>
</evidence>
<protein>
    <submittedName>
        <fullName evidence="2">Uncharacterized protein</fullName>
    </submittedName>
</protein>
<proteinExistence type="predicted"/>
<sequence>MTISSVNKYLRRSSKSAINYRYSTRSTSSRKARISILTSTILSIRSSISNTNLVTNKRKQFFGLQRTAPMGYHYEPSDLNGSPRPGTPSTAYGGSPRPLPPAPLFAAPGGHQYYGDDATIHIPRT</sequence>
<dbReference type="AlphaFoldDB" id="A0A395J0M8"/>
<feature type="region of interest" description="Disordered" evidence="1">
    <location>
        <begin position="72"/>
        <end position="108"/>
    </location>
</feature>
<accession>A0A395J0M8</accession>
<evidence type="ECO:0000313" key="2">
    <source>
        <dbReference type="EMBL" id="RAL65786.1"/>
    </source>
</evidence>
<name>A0A395J0M8_9HELO</name>
<evidence type="ECO:0000313" key="3">
    <source>
        <dbReference type="Proteomes" id="UP000249056"/>
    </source>
</evidence>
<dbReference type="Proteomes" id="UP000249056">
    <property type="component" value="Unassembled WGS sequence"/>
</dbReference>
<reference evidence="2 3" key="1">
    <citation type="submission" date="2018-06" db="EMBL/GenBank/DDBJ databases">
        <title>Genome Sequence of the Brown Rot Fungal Pathogen Monilinia fructigena.</title>
        <authorList>
            <person name="Landi L."/>
            <person name="De Miccolis Angelini R.M."/>
            <person name="Pollastro S."/>
            <person name="Abate D."/>
            <person name="Faretra F."/>
            <person name="Romanazzi G."/>
        </authorList>
    </citation>
    <scope>NUCLEOTIDE SEQUENCE [LARGE SCALE GENOMIC DNA]</scope>
    <source>
        <strain evidence="2 3">Mfrg269</strain>
    </source>
</reference>
<gene>
    <name evidence="2" type="ORF">DID88_005451</name>
</gene>
<organism evidence="2 3">
    <name type="scientific">Monilinia fructigena</name>
    <dbReference type="NCBI Taxonomy" id="38457"/>
    <lineage>
        <taxon>Eukaryota</taxon>
        <taxon>Fungi</taxon>
        <taxon>Dikarya</taxon>
        <taxon>Ascomycota</taxon>
        <taxon>Pezizomycotina</taxon>
        <taxon>Leotiomycetes</taxon>
        <taxon>Helotiales</taxon>
        <taxon>Sclerotiniaceae</taxon>
        <taxon>Monilinia</taxon>
    </lineage>
</organism>
<keyword evidence="3" id="KW-1185">Reference proteome</keyword>